<evidence type="ECO:0000256" key="4">
    <source>
        <dbReference type="ARBA" id="ARBA00030668"/>
    </source>
</evidence>
<dbReference type="Gene3D" id="3.30.590.10">
    <property type="entry name" value="Glutamine synthetase/guanido kinase, catalytic domain"/>
    <property type="match status" value="1"/>
</dbReference>
<reference evidence="6" key="1">
    <citation type="journal article" date="2014" name="Front. Microbiol.">
        <title>High frequency of phylogenetically diverse reductive dehalogenase-homologous genes in deep subseafloor sedimentary metagenomes.</title>
        <authorList>
            <person name="Kawai M."/>
            <person name="Futagami T."/>
            <person name="Toyoda A."/>
            <person name="Takaki Y."/>
            <person name="Nishi S."/>
            <person name="Hori S."/>
            <person name="Arai W."/>
            <person name="Tsubouchi T."/>
            <person name="Morono Y."/>
            <person name="Uchiyama I."/>
            <person name="Ito T."/>
            <person name="Fujiyama A."/>
            <person name="Inagaki F."/>
            <person name="Takami H."/>
        </authorList>
    </citation>
    <scope>NUCLEOTIDE SEQUENCE</scope>
    <source>
        <strain evidence="6">Expedition CK06-06</strain>
    </source>
</reference>
<protein>
    <recommendedName>
        <fullName evidence="4">Glutamate--ammonia ligase</fullName>
    </recommendedName>
</protein>
<dbReference type="GO" id="GO:0006542">
    <property type="term" value="P:glutamine biosynthetic process"/>
    <property type="evidence" value="ECO:0007669"/>
    <property type="project" value="TreeGrafter"/>
</dbReference>
<dbReference type="InterPro" id="IPR027303">
    <property type="entry name" value="Gln_synth_gly_rich_site"/>
</dbReference>
<evidence type="ECO:0000259" key="5">
    <source>
        <dbReference type="PROSITE" id="PS51987"/>
    </source>
</evidence>
<name>X1RU43_9ZZZZ</name>
<evidence type="ECO:0000256" key="3">
    <source>
        <dbReference type="ARBA" id="ARBA00022490"/>
    </source>
</evidence>
<dbReference type="GO" id="GO:0016020">
    <property type="term" value="C:membrane"/>
    <property type="evidence" value="ECO:0007669"/>
    <property type="project" value="TreeGrafter"/>
</dbReference>
<gene>
    <name evidence="6" type="ORF">S12H4_09526</name>
</gene>
<dbReference type="PANTHER" id="PTHR43407">
    <property type="entry name" value="GLUTAMINE SYNTHETASE"/>
    <property type="match status" value="1"/>
</dbReference>
<dbReference type="PROSITE" id="PS00181">
    <property type="entry name" value="GLNA_ATP"/>
    <property type="match status" value="1"/>
</dbReference>
<feature type="domain" description="GS catalytic" evidence="5">
    <location>
        <begin position="1"/>
        <end position="49"/>
    </location>
</feature>
<feature type="non-terminal residue" evidence="6">
    <location>
        <position position="49"/>
    </location>
</feature>
<organism evidence="6">
    <name type="scientific">marine sediment metagenome</name>
    <dbReference type="NCBI Taxonomy" id="412755"/>
    <lineage>
        <taxon>unclassified sequences</taxon>
        <taxon>metagenomes</taxon>
        <taxon>ecological metagenomes</taxon>
    </lineage>
</organism>
<evidence type="ECO:0000313" key="6">
    <source>
        <dbReference type="EMBL" id="GAI58989.1"/>
    </source>
</evidence>
<dbReference type="EMBL" id="BARW01003878">
    <property type="protein sequence ID" value="GAI58989.1"/>
    <property type="molecule type" value="Genomic_DNA"/>
</dbReference>
<dbReference type="PROSITE" id="PS51987">
    <property type="entry name" value="GS_CATALYTIC"/>
    <property type="match status" value="1"/>
</dbReference>
<dbReference type="Pfam" id="PF00120">
    <property type="entry name" value="Gln-synt_C"/>
    <property type="match status" value="1"/>
</dbReference>
<dbReference type="GO" id="GO:0004356">
    <property type="term" value="F:glutamine synthetase activity"/>
    <property type="evidence" value="ECO:0007669"/>
    <property type="project" value="InterPro"/>
</dbReference>
<evidence type="ECO:0000256" key="2">
    <source>
        <dbReference type="ARBA" id="ARBA00009897"/>
    </source>
</evidence>
<dbReference type="SUPFAM" id="SSF55931">
    <property type="entry name" value="Glutamine synthetase/guanido kinase"/>
    <property type="match status" value="1"/>
</dbReference>
<dbReference type="InterPro" id="IPR014746">
    <property type="entry name" value="Gln_synth/guanido_kin_cat_dom"/>
</dbReference>
<comment type="caution">
    <text evidence="6">The sequence shown here is derived from an EMBL/GenBank/DDBJ whole genome shotgun (WGS) entry which is preliminary data.</text>
</comment>
<dbReference type="PANTHER" id="PTHR43407:SF1">
    <property type="entry name" value="LENGSIN"/>
    <property type="match status" value="1"/>
</dbReference>
<proteinExistence type="inferred from homology"/>
<comment type="similarity">
    <text evidence="2">Belongs to the glutamine synthetase family.</text>
</comment>
<dbReference type="GO" id="GO:0019740">
    <property type="term" value="P:nitrogen utilization"/>
    <property type="evidence" value="ECO:0007669"/>
    <property type="project" value="TreeGrafter"/>
</dbReference>
<evidence type="ECO:0000256" key="1">
    <source>
        <dbReference type="ARBA" id="ARBA00004496"/>
    </source>
</evidence>
<sequence length="49" mass="5687">MWYKYIIKNVARRNAKTVTFMPKPIFDDNGSGMHSHLSFWKDGKPLMAG</sequence>
<dbReference type="GO" id="GO:0005737">
    <property type="term" value="C:cytoplasm"/>
    <property type="evidence" value="ECO:0007669"/>
    <property type="project" value="UniProtKB-SubCell"/>
</dbReference>
<comment type="subcellular location">
    <subcellularLocation>
        <location evidence="1">Cytoplasm</location>
    </subcellularLocation>
</comment>
<dbReference type="AlphaFoldDB" id="X1RU43"/>
<keyword evidence="3" id="KW-0963">Cytoplasm</keyword>
<accession>X1RU43</accession>
<dbReference type="InterPro" id="IPR008146">
    <property type="entry name" value="Gln_synth_cat_dom"/>
</dbReference>